<keyword evidence="1" id="KW-0812">Transmembrane</keyword>
<feature type="transmembrane region" description="Helical" evidence="1">
    <location>
        <begin position="46"/>
        <end position="66"/>
    </location>
</feature>
<accession>A0A7K3W5R8</accession>
<evidence type="ECO:0000259" key="2">
    <source>
        <dbReference type="Pfam" id="PF10708"/>
    </source>
</evidence>
<keyword evidence="1" id="KW-1133">Transmembrane helix</keyword>
<dbReference type="RefSeq" id="WP_163483740.1">
    <property type="nucleotide sequence ID" value="NZ_JAAGWF010000027.1"/>
</dbReference>
<protein>
    <submittedName>
        <fullName evidence="3">Superinfection immunity protein</fullName>
    </submittedName>
</protein>
<feature type="transmembrane region" description="Helical" evidence="1">
    <location>
        <begin position="12"/>
        <end position="34"/>
    </location>
</feature>
<proteinExistence type="predicted"/>
<gene>
    <name evidence="3" type="ORF">GCU56_20415</name>
</gene>
<dbReference type="Proteomes" id="UP000470246">
    <property type="component" value="Unassembled WGS sequence"/>
</dbReference>
<evidence type="ECO:0000256" key="1">
    <source>
        <dbReference type="SAM" id="Phobius"/>
    </source>
</evidence>
<evidence type="ECO:0000313" key="3">
    <source>
        <dbReference type="EMBL" id="NEK60225.1"/>
    </source>
</evidence>
<comment type="caution">
    <text evidence="3">The sequence shown here is derived from an EMBL/GenBank/DDBJ whole genome shotgun (WGS) entry which is preliminary data.</text>
</comment>
<dbReference type="Pfam" id="PF14373">
    <property type="entry name" value="Imm_superinfect"/>
    <property type="match status" value="1"/>
</dbReference>
<sequence length="132" mass="13942">MDIYAATSDDGSGALLILLLIAGGFYLLPTIIAFTRRVPDRGSVAVINVLLGWSLIGWVVSLAMASRSVPSLMTGMPVIIGAHGYPTTGSYQPQQNAGATSGGWWPDPSATAGVERYFDGQQWTNRTRPAAS</sequence>
<dbReference type="InterPro" id="IPR016410">
    <property type="entry name" value="Phage_imm"/>
</dbReference>
<keyword evidence="4" id="KW-1185">Reference proteome</keyword>
<reference evidence="3 4" key="1">
    <citation type="submission" date="2020-02" db="EMBL/GenBank/DDBJ databases">
        <title>Geodermatophilus sabuli CPCC 205279 I12A-02694.</title>
        <authorList>
            <person name="Jiang Z."/>
        </authorList>
    </citation>
    <scope>NUCLEOTIDE SEQUENCE [LARGE SCALE GENOMIC DNA]</scope>
    <source>
        <strain evidence="3 4">I12A-02694</strain>
    </source>
</reference>
<dbReference type="EMBL" id="JAAGWF010000027">
    <property type="protein sequence ID" value="NEK60225.1"/>
    <property type="molecule type" value="Genomic_DNA"/>
</dbReference>
<organism evidence="3 4">
    <name type="scientific">Geodermatophilus sabuli</name>
    <dbReference type="NCBI Taxonomy" id="1564158"/>
    <lineage>
        <taxon>Bacteria</taxon>
        <taxon>Bacillati</taxon>
        <taxon>Actinomycetota</taxon>
        <taxon>Actinomycetes</taxon>
        <taxon>Geodermatophilales</taxon>
        <taxon>Geodermatophilaceae</taxon>
        <taxon>Geodermatophilus</taxon>
    </lineage>
</organism>
<dbReference type="AlphaFoldDB" id="A0A7K3W5R8"/>
<dbReference type="InterPro" id="IPR018929">
    <property type="entry name" value="DUF2510"/>
</dbReference>
<feature type="domain" description="DUF2510" evidence="2">
    <location>
        <begin position="103"/>
        <end position="131"/>
    </location>
</feature>
<evidence type="ECO:0000313" key="4">
    <source>
        <dbReference type="Proteomes" id="UP000470246"/>
    </source>
</evidence>
<dbReference type="Pfam" id="PF10708">
    <property type="entry name" value="DUF2510"/>
    <property type="match status" value="1"/>
</dbReference>
<name>A0A7K3W5R8_9ACTN</name>
<keyword evidence="1" id="KW-0472">Membrane</keyword>